<dbReference type="InterPro" id="IPR036388">
    <property type="entry name" value="WH-like_DNA-bd_sf"/>
</dbReference>
<organism evidence="6 7">
    <name type="scientific">Nocardia wallacei</name>
    <dbReference type="NCBI Taxonomy" id="480035"/>
    <lineage>
        <taxon>Bacteria</taxon>
        <taxon>Bacillati</taxon>
        <taxon>Actinomycetota</taxon>
        <taxon>Actinomycetes</taxon>
        <taxon>Mycobacteriales</taxon>
        <taxon>Nocardiaceae</taxon>
        <taxon>Nocardia</taxon>
    </lineage>
</organism>
<evidence type="ECO:0000256" key="2">
    <source>
        <dbReference type="ARBA" id="ARBA00023125"/>
    </source>
</evidence>
<accession>A0A7G1KHD8</accession>
<dbReference type="PRINTS" id="PR00778">
    <property type="entry name" value="HTHARSR"/>
</dbReference>
<dbReference type="InterPro" id="IPR001845">
    <property type="entry name" value="HTH_ArsR_DNA-bd_dom"/>
</dbReference>
<dbReference type="PANTHER" id="PTHR33154:SF33">
    <property type="entry name" value="TRANSCRIPTIONAL REPRESSOR SDPR"/>
    <property type="match status" value="1"/>
</dbReference>
<dbReference type="GeneID" id="80347047"/>
<evidence type="ECO:0000313" key="7">
    <source>
        <dbReference type="Proteomes" id="UP000516173"/>
    </source>
</evidence>
<dbReference type="InterPro" id="IPR011991">
    <property type="entry name" value="ArsR-like_HTH"/>
</dbReference>
<evidence type="ECO:0000256" key="1">
    <source>
        <dbReference type="ARBA" id="ARBA00023015"/>
    </source>
</evidence>
<keyword evidence="3" id="KW-0804">Transcription</keyword>
<reference evidence="6 7" key="1">
    <citation type="submission" date="2020-08" db="EMBL/GenBank/DDBJ databases">
        <title>Genome Sequencing of Nocardia wallacei strain FMUON74 and assembly.</title>
        <authorList>
            <person name="Toyokawa M."/>
            <person name="Uesaka K."/>
        </authorList>
    </citation>
    <scope>NUCLEOTIDE SEQUENCE [LARGE SCALE GENOMIC DNA]</scope>
    <source>
        <strain evidence="6 7">FMUON74</strain>
    </source>
</reference>
<keyword evidence="7" id="KW-1185">Reference proteome</keyword>
<dbReference type="PROSITE" id="PS50987">
    <property type="entry name" value="HTH_ARSR_2"/>
    <property type="match status" value="1"/>
</dbReference>
<keyword evidence="2" id="KW-0238">DNA-binding</keyword>
<feature type="compositionally biased region" description="Basic and acidic residues" evidence="4">
    <location>
        <begin position="129"/>
        <end position="143"/>
    </location>
</feature>
<protein>
    <submittedName>
        <fullName evidence="6">Transcriptional regulator</fullName>
    </submittedName>
</protein>
<sequence>MGQSPAQVFEALADPVRRDILELVAAAELSAGAIVTAVQRYTRISQPGVSQHLKVLRDAGLVRMRADGTRRLYALDRAGLETARAWLAELADPLAAFAQPLDALATEVARGKRTRRAAAHGAPEAQDANVRRDDHPNRDTRPA</sequence>
<dbReference type="GO" id="GO:0003677">
    <property type="term" value="F:DNA binding"/>
    <property type="evidence" value="ECO:0007669"/>
    <property type="project" value="UniProtKB-KW"/>
</dbReference>
<dbReference type="NCBIfam" id="NF033788">
    <property type="entry name" value="HTH_metalloreg"/>
    <property type="match status" value="1"/>
</dbReference>
<gene>
    <name evidence="6" type="ORF">NWFMUON74_24940</name>
</gene>
<dbReference type="SMART" id="SM00418">
    <property type="entry name" value="HTH_ARSR"/>
    <property type="match status" value="1"/>
</dbReference>
<dbReference type="EMBL" id="AP023396">
    <property type="protein sequence ID" value="BCK54722.1"/>
    <property type="molecule type" value="Genomic_DNA"/>
</dbReference>
<proteinExistence type="predicted"/>
<feature type="domain" description="HTH arsR-type" evidence="5">
    <location>
        <begin position="1"/>
        <end position="95"/>
    </location>
</feature>
<dbReference type="PANTHER" id="PTHR33154">
    <property type="entry name" value="TRANSCRIPTIONAL REGULATOR, ARSR FAMILY"/>
    <property type="match status" value="1"/>
</dbReference>
<dbReference type="AlphaFoldDB" id="A0A7G1KHD8"/>
<dbReference type="CDD" id="cd00090">
    <property type="entry name" value="HTH_ARSR"/>
    <property type="match status" value="1"/>
</dbReference>
<dbReference type="Pfam" id="PF12840">
    <property type="entry name" value="HTH_20"/>
    <property type="match status" value="1"/>
</dbReference>
<evidence type="ECO:0000259" key="5">
    <source>
        <dbReference type="PROSITE" id="PS50987"/>
    </source>
</evidence>
<dbReference type="KEGG" id="nwl:NWFMUON74_24940"/>
<dbReference type="Gene3D" id="1.10.10.10">
    <property type="entry name" value="Winged helix-like DNA-binding domain superfamily/Winged helix DNA-binding domain"/>
    <property type="match status" value="1"/>
</dbReference>
<name>A0A7G1KHD8_9NOCA</name>
<feature type="region of interest" description="Disordered" evidence="4">
    <location>
        <begin position="112"/>
        <end position="143"/>
    </location>
</feature>
<dbReference type="InterPro" id="IPR036390">
    <property type="entry name" value="WH_DNA-bd_sf"/>
</dbReference>
<keyword evidence="1" id="KW-0805">Transcription regulation</keyword>
<dbReference type="GO" id="GO:0003700">
    <property type="term" value="F:DNA-binding transcription factor activity"/>
    <property type="evidence" value="ECO:0007669"/>
    <property type="project" value="InterPro"/>
</dbReference>
<evidence type="ECO:0000313" key="6">
    <source>
        <dbReference type="EMBL" id="BCK54722.1"/>
    </source>
</evidence>
<dbReference type="Proteomes" id="UP000516173">
    <property type="component" value="Chromosome"/>
</dbReference>
<dbReference type="RefSeq" id="WP_187687938.1">
    <property type="nucleotide sequence ID" value="NZ_AP023396.1"/>
</dbReference>
<evidence type="ECO:0000256" key="4">
    <source>
        <dbReference type="SAM" id="MobiDB-lite"/>
    </source>
</evidence>
<evidence type="ECO:0000256" key="3">
    <source>
        <dbReference type="ARBA" id="ARBA00023163"/>
    </source>
</evidence>
<dbReference type="SUPFAM" id="SSF46785">
    <property type="entry name" value="Winged helix' DNA-binding domain"/>
    <property type="match status" value="1"/>
</dbReference>
<dbReference type="InterPro" id="IPR051081">
    <property type="entry name" value="HTH_MetalResp_TranReg"/>
</dbReference>